<dbReference type="KEGG" id="bmy:BM_BM9214"/>
<dbReference type="CTD" id="6097831"/>
<dbReference type="PANTHER" id="PTHR24418">
    <property type="entry name" value="TYROSINE-PROTEIN KINASE"/>
    <property type="match status" value="1"/>
</dbReference>
<keyword evidence="1 9" id="KW-0808">Transferase</keyword>
<dbReference type="PROSITE" id="PS00107">
    <property type="entry name" value="PROTEIN_KINASE_ATP"/>
    <property type="match status" value="1"/>
</dbReference>
<feature type="region of interest" description="Disordered" evidence="10">
    <location>
        <begin position="445"/>
        <end position="467"/>
    </location>
</feature>
<evidence type="ECO:0000259" key="11">
    <source>
        <dbReference type="PROSITE" id="PS50001"/>
    </source>
</evidence>
<dbReference type="Gene3D" id="3.30.505.10">
    <property type="entry name" value="SH2 domain"/>
    <property type="match status" value="1"/>
</dbReference>
<dbReference type="InterPro" id="IPR036860">
    <property type="entry name" value="SH2_dom_sf"/>
</dbReference>
<dbReference type="InterPro" id="IPR000719">
    <property type="entry name" value="Prot_kinase_dom"/>
</dbReference>
<evidence type="ECO:0000259" key="12">
    <source>
        <dbReference type="PROSITE" id="PS50011"/>
    </source>
</evidence>
<dbReference type="CDD" id="cd00192">
    <property type="entry name" value="PTKc"/>
    <property type="match status" value="1"/>
</dbReference>
<feature type="compositionally biased region" description="Basic residues" evidence="10">
    <location>
        <begin position="527"/>
        <end position="539"/>
    </location>
</feature>
<evidence type="ECO:0000256" key="4">
    <source>
        <dbReference type="ARBA" id="ARBA00022840"/>
    </source>
</evidence>
<dbReference type="SMART" id="SM00252">
    <property type="entry name" value="SH2"/>
    <property type="match status" value="1"/>
</dbReference>
<evidence type="ECO:0000256" key="1">
    <source>
        <dbReference type="ARBA" id="ARBA00022679"/>
    </source>
</evidence>
<dbReference type="PRINTS" id="PR00109">
    <property type="entry name" value="TYRKINASE"/>
</dbReference>
<evidence type="ECO:0000256" key="8">
    <source>
        <dbReference type="PROSITE-ProRule" id="PRU10141"/>
    </source>
</evidence>
<keyword evidence="5 9" id="KW-0829">Tyrosine-protein kinase</keyword>
<dbReference type="PROSITE" id="PS50001">
    <property type="entry name" value="SH2"/>
    <property type="match status" value="1"/>
</dbReference>
<keyword evidence="3 9" id="KW-0418">Kinase</keyword>
<keyword evidence="4 8" id="KW-0067">ATP-binding</keyword>
<evidence type="ECO:0000256" key="6">
    <source>
        <dbReference type="ARBA" id="ARBA00051245"/>
    </source>
</evidence>
<name>A0A4E9F7J3_BRUMA</name>
<dbReference type="Pfam" id="PF07714">
    <property type="entry name" value="PK_Tyr_Ser-Thr"/>
    <property type="match status" value="1"/>
</dbReference>
<dbReference type="SMART" id="SM00219">
    <property type="entry name" value="TyrKc"/>
    <property type="match status" value="1"/>
</dbReference>
<feature type="compositionally biased region" description="Low complexity" evidence="10">
    <location>
        <begin position="603"/>
        <end position="614"/>
    </location>
</feature>
<evidence type="ECO:0000256" key="2">
    <source>
        <dbReference type="ARBA" id="ARBA00022741"/>
    </source>
</evidence>
<dbReference type="SUPFAM" id="SSF56112">
    <property type="entry name" value="Protein kinase-like (PK-like)"/>
    <property type="match status" value="1"/>
</dbReference>
<dbReference type="PROSITE" id="PS00109">
    <property type="entry name" value="PROTEIN_KINASE_TYR"/>
    <property type="match status" value="1"/>
</dbReference>
<evidence type="ECO:0000256" key="3">
    <source>
        <dbReference type="ARBA" id="ARBA00022777"/>
    </source>
</evidence>
<feature type="compositionally biased region" description="Basic and acidic residues" evidence="10">
    <location>
        <begin position="540"/>
        <end position="576"/>
    </location>
</feature>
<evidence type="ECO:0000256" key="9">
    <source>
        <dbReference type="RuleBase" id="RU362096"/>
    </source>
</evidence>
<feature type="binding site" evidence="8">
    <location>
        <position position="157"/>
    </location>
    <ligand>
        <name>ATP</name>
        <dbReference type="ChEBI" id="CHEBI:30616"/>
    </ligand>
</feature>
<dbReference type="AlphaFoldDB" id="A0A4E9F7J3"/>
<sequence>MSKISTFRAYDISNAIKIQSWFVGFITKPSVERFLKKESEYLVHTEEKDNCLRFVLSVRSKKECHHFTLINKDKLGWTLDAEPTKITFITIIDLIHYYENHLLPMGNTFLVHPFEKPKWFIRHQNVAYNLERGLIGTGNFSDVYEGKLCGKISVALKVCHGPTGESLNLEDAKEALVREACLMSQFKHPNIVKFFGICYDVPSICVIMEQCTGGSLDNHLQHWAYKITIGERILYGLETAKGMCYLQGKDLIHRDLATRNCLISKYGVIKISDFGLSLLANDHTVIWKKQKVPIRWMAPETIQHKPRYSVKSDVWSYGVLLYEIFNNGIKPWPNLDVRQCATNIRRGVMPNMPEITPKEIIRLVKKCWKISVEKRCDFKYIVKKLKKLQLCYAPPEIADLTIAKLKNVKALTEEGAETQEEKDDCEAESITQTVIEGTSTGRWITDSTTMHKKDNTDEASSVSDQIEKKEELERKRMREEDLAILNEAILEYVAAEIEKLLASKRKHKRRHASNTFLSKNLSHFDKSKKKLDRKHRRSRRSSESSFLKEDESSTIKKSSKDSRESKTQLKESEALSKDSGSSSAKDEAFCKEKEKSAGESEISSNVSDMQDSSSCQTDDKLMNQNKESRNDEAIVISNEKRSKKNATNNSNNIKNTEMPEK</sequence>
<dbReference type="RefSeq" id="XP_042933281.1">
    <property type="nucleotide sequence ID" value="XM_043077347.1"/>
</dbReference>
<proteinExistence type="inferred from homology"/>
<evidence type="ECO:0000313" key="13">
    <source>
        <dbReference type="EMBL" id="VIO91952.1"/>
    </source>
</evidence>
<dbReference type="OrthoDB" id="98077at2759"/>
<keyword evidence="2 8" id="KW-0547">Nucleotide-binding</keyword>
<dbReference type="GeneID" id="6097831"/>
<dbReference type="EMBL" id="CAAKNF010000192">
    <property type="protein sequence ID" value="VIO91952.1"/>
    <property type="molecule type" value="Genomic_DNA"/>
</dbReference>
<feature type="compositionally biased region" description="Low complexity" evidence="10">
    <location>
        <begin position="645"/>
        <end position="661"/>
    </location>
</feature>
<dbReference type="Gene3D" id="1.10.510.10">
    <property type="entry name" value="Transferase(Phosphotransferase) domain 1"/>
    <property type="match status" value="1"/>
</dbReference>
<dbReference type="GO" id="GO:0005524">
    <property type="term" value="F:ATP binding"/>
    <property type="evidence" value="ECO:0007669"/>
    <property type="project" value="UniProtKB-UniRule"/>
</dbReference>
<dbReference type="SUPFAM" id="SSF55550">
    <property type="entry name" value="SH2 domain"/>
    <property type="match status" value="1"/>
</dbReference>
<dbReference type="CDD" id="cd00173">
    <property type="entry name" value="SH2"/>
    <property type="match status" value="1"/>
</dbReference>
<feature type="domain" description="SH2" evidence="11">
    <location>
        <begin position="21"/>
        <end position="114"/>
    </location>
</feature>
<keyword evidence="7" id="KW-0727">SH2 domain</keyword>
<comment type="catalytic activity">
    <reaction evidence="6 9">
        <text>L-tyrosyl-[protein] + ATP = O-phospho-L-tyrosyl-[protein] + ADP + H(+)</text>
        <dbReference type="Rhea" id="RHEA:10596"/>
        <dbReference type="Rhea" id="RHEA-COMP:10136"/>
        <dbReference type="Rhea" id="RHEA-COMP:20101"/>
        <dbReference type="ChEBI" id="CHEBI:15378"/>
        <dbReference type="ChEBI" id="CHEBI:30616"/>
        <dbReference type="ChEBI" id="CHEBI:46858"/>
        <dbReference type="ChEBI" id="CHEBI:61978"/>
        <dbReference type="ChEBI" id="CHEBI:456216"/>
        <dbReference type="EC" id="2.7.10.2"/>
    </reaction>
</comment>
<feature type="compositionally biased region" description="Basic and acidic residues" evidence="10">
    <location>
        <begin position="617"/>
        <end position="632"/>
    </location>
</feature>
<dbReference type="PROSITE" id="PS50011">
    <property type="entry name" value="PROTEIN_KINASE_DOM"/>
    <property type="match status" value="1"/>
</dbReference>
<protein>
    <recommendedName>
        <fullName evidence="9">Tyrosine-protein kinase</fullName>
        <ecNumber evidence="9">2.7.10.2</ecNumber>
    </recommendedName>
</protein>
<comment type="similarity">
    <text evidence="9">Belongs to the protein kinase superfamily. Tyr protein kinase family.</text>
</comment>
<dbReference type="GO" id="GO:0004715">
    <property type="term" value="F:non-membrane spanning protein tyrosine kinase activity"/>
    <property type="evidence" value="ECO:0007669"/>
    <property type="project" value="UniProtKB-EC"/>
</dbReference>
<feature type="compositionally biased region" description="Basic and acidic residues" evidence="10">
    <location>
        <begin position="584"/>
        <end position="598"/>
    </location>
</feature>
<gene>
    <name evidence="13" type="primary">Bm9214</name>
    <name evidence="13" type="ORF">BM_BM9214</name>
</gene>
<dbReference type="InterPro" id="IPR008266">
    <property type="entry name" value="Tyr_kinase_AS"/>
</dbReference>
<dbReference type="EC" id="2.7.10.2" evidence="9"/>
<dbReference type="InterPro" id="IPR001245">
    <property type="entry name" value="Ser-Thr/Tyr_kinase_cat_dom"/>
</dbReference>
<dbReference type="InterPro" id="IPR000980">
    <property type="entry name" value="SH2"/>
</dbReference>
<dbReference type="InterPro" id="IPR011009">
    <property type="entry name" value="Kinase-like_dom_sf"/>
</dbReference>
<evidence type="ECO:0000256" key="10">
    <source>
        <dbReference type="SAM" id="MobiDB-lite"/>
    </source>
</evidence>
<dbReference type="InterPro" id="IPR050198">
    <property type="entry name" value="Non-receptor_tyrosine_kinases"/>
</dbReference>
<dbReference type="Pfam" id="PF00017">
    <property type="entry name" value="SH2"/>
    <property type="match status" value="1"/>
</dbReference>
<evidence type="ECO:0000256" key="5">
    <source>
        <dbReference type="ARBA" id="ARBA00023137"/>
    </source>
</evidence>
<reference evidence="13" key="1">
    <citation type="submission" date="2019-04" db="EMBL/GenBank/DDBJ databases">
        <authorList>
            <person name="Howe K."/>
            <person name="Paulini M."/>
            <person name="Williams G."/>
        </authorList>
    </citation>
    <scope>NUCLEOTIDE SEQUENCE [LARGE SCALE GENOMIC DNA]</scope>
    <source>
        <strain evidence="13">FR3</strain>
    </source>
</reference>
<feature type="region of interest" description="Disordered" evidence="10">
    <location>
        <begin position="527"/>
        <end position="661"/>
    </location>
</feature>
<accession>A0A4E9F7J3</accession>
<evidence type="ECO:0000256" key="7">
    <source>
        <dbReference type="PROSITE-ProRule" id="PRU00191"/>
    </source>
</evidence>
<organism evidence="13">
    <name type="scientific">Brugia malayi</name>
    <name type="common">Filarial nematode worm</name>
    <dbReference type="NCBI Taxonomy" id="6279"/>
    <lineage>
        <taxon>Eukaryota</taxon>
        <taxon>Metazoa</taxon>
        <taxon>Ecdysozoa</taxon>
        <taxon>Nematoda</taxon>
        <taxon>Chromadorea</taxon>
        <taxon>Rhabditida</taxon>
        <taxon>Spirurina</taxon>
        <taxon>Spiruromorpha</taxon>
        <taxon>Filarioidea</taxon>
        <taxon>Onchocercidae</taxon>
        <taxon>Brugia</taxon>
    </lineage>
</organism>
<dbReference type="InterPro" id="IPR020635">
    <property type="entry name" value="Tyr_kinase_cat_dom"/>
</dbReference>
<dbReference type="InterPro" id="IPR017441">
    <property type="entry name" value="Protein_kinase_ATP_BS"/>
</dbReference>
<feature type="domain" description="Protein kinase" evidence="12">
    <location>
        <begin position="129"/>
        <end position="388"/>
    </location>
</feature>